<dbReference type="AlphaFoldDB" id="A0A8T3C0M6"/>
<keyword evidence="2" id="KW-1185">Reference proteome</keyword>
<protein>
    <submittedName>
        <fullName evidence="1">Uncharacterized protein</fullName>
    </submittedName>
</protein>
<proteinExistence type="predicted"/>
<name>A0A8T3C0M6_DENNO</name>
<organism evidence="1 2">
    <name type="scientific">Dendrobium nobile</name>
    <name type="common">Orchid</name>
    <dbReference type="NCBI Taxonomy" id="94219"/>
    <lineage>
        <taxon>Eukaryota</taxon>
        <taxon>Viridiplantae</taxon>
        <taxon>Streptophyta</taxon>
        <taxon>Embryophyta</taxon>
        <taxon>Tracheophyta</taxon>
        <taxon>Spermatophyta</taxon>
        <taxon>Magnoliopsida</taxon>
        <taxon>Liliopsida</taxon>
        <taxon>Asparagales</taxon>
        <taxon>Orchidaceae</taxon>
        <taxon>Epidendroideae</taxon>
        <taxon>Malaxideae</taxon>
        <taxon>Dendrobiinae</taxon>
        <taxon>Dendrobium</taxon>
    </lineage>
</organism>
<accession>A0A8T3C0M6</accession>
<evidence type="ECO:0000313" key="2">
    <source>
        <dbReference type="Proteomes" id="UP000829196"/>
    </source>
</evidence>
<reference evidence="1" key="1">
    <citation type="journal article" date="2022" name="Front. Genet.">
        <title>Chromosome-Scale Assembly of the Dendrobium nobile Genome Provides Insights Into the Molecular Mechanism of the Biosynthesis of the Medicinal Active Ingredient of Dendrobium.</title>
        <authorList>
            <person name="Xu Q."/>
            <person name="Niu S.-C."/>
            <person name="Li K.-L."/>
            <person name="Zheng P.-J."/>
            <person name="Zhang X.-J."/>
            <person name="Jia Y."/>
            <person name="Liu Y."/>
            <person name="Niu Y.-X."/>
            <person name="Yu L.-H."/>
            <person name="Chen D.-F."/>
            <person name="Zhang G.-Q."/>
        </authorList>
    </citation>
    <scope>NUCLEOTIDE SEQUENCE</scope>
    <source>
        <tissue evidence="1">Leaf</tissue>
    </source>
</reference>
<dbReference type="Proteomes" id="UP000829196">
    <property type="component" value="Unassembled WGS sequence"/>
</dbReference>
<sequence length="54" mass="6590">MCQIFFYAYIPTQFLGYSTNPIMFCSHSGMIIHDFIINIDVRRYYYIFLLCYKN</sequence>
<evidence type="ECO:0000313" key="1">
    <source>
        <dbReference type="EMBL" id="KAI0523548.1"/>
    </source>
</evidence>
<dbReference type="EMBL" id="JAGYWB010000005">
    <property type="protein sequence ID" value="KAI0523548.1"/>
    <property type="molecule type" value="Genomic_DNA"/>
</dbReference>
<gene>
    <name evidence="1" type="ORF">KFK09_005943</name>
</gene>
<comment type="caution">
    <text evidence="1">The sequence shown here is derived from an EMBL/GenBank/DDBJ whole genome shotgun (WGS) entry which is preliminary data.</text>
</comment>